<keyword evidence="3" id="KW-0223">Dioxygenase</keyword>
<feature type="compositionally biased region" description="Low complexity" evidence="2">
    <location>
        <begin position="238"/>
        <end position="258"/>
    </location>
</feature>
<dbReference type="EMBL" id="IACF01005419">
    <property type="protein sequence ID" value="LAB71004.1"/>
    <property type="molecule type" value="mRNA"/>
</dbReference>
<feature type="region of interest" description="Disordered" evidence="2">
    <location>
        <begin position="237"/>
        <end position="276"/>
    </location>
</feature>
<dbReference type="GO" id="GO:0070988">
    <property type="term" value="P:demethylation"/>
    <property type="evidence" value="ECO:0007669"/>
    <property type="project" value="InterPro"/>
</dbReference>
<dbReference type="Gene3D" id="2.60.120.590">
    <property type="entry name" value="Alpha-ketoglutarate-dependent dioxygenase AlkB-like"/>
    <property type="match status" value="1"/>
</dbReference>
<dbReference type="AlphaFoldDB" id="A0A2P2IAF8"/>
<reference evidence="3" key="1">
    <citation type="journal article" date="2018" name="Biosci. Biotechnol. Biochem.">
        <title>Polysaccharide hydrolase of the hadal zone amphipods Hirondellea gigas.</title>
        <authorList>
            <person name="Kobayashi H."/>
            <person name="Nagahama T."/>
            <person name="Arai W."/>
            <person name="Sasagawa Y."/>
            <person name="Umeda M."/>
            <person name="Hayashi T."/>
            <person name="Nikaido I."/>
            <person name="Watanabe H."/>
            <person name="Oguri K."/>
            <person name="Kitazato H."/>
            <person name="Fujioka K."/>
            <person name="Kido Y."/>
            <person name="Takami H."/>
        </authorList>
    </citation>
    <scope>NUCLEOTIDE SEQUENCE</scope>
    <source>
        <tissue evidence="3">Whole body</tissue>
    </source>
</reference>
<name>A0A2P2IAF8_9CRUS</name>
<dbReference type="GO" id="GO:0051213">
    <property type="term" value="F:dioxygenase activity"/>
    <property type="evidence" value="ECO:0007669"/>
    <property type="project" value="UniProtKB-KW"/>
</dbReference>
<evidence type="ECO:0000256" key="2">
    <source>
        <dbReference type="SAM" id="MobiDB-lite"/>
    </source>
</evidence>
<dbReference type="PANTHER" id="PTHR12463">
    <property type="entry name" value="OXYGENASE-RELATED"/>
    <property type="match status" value="1"/>
</dbReference>
<dbReference type="InterPro" id="IPR032857">
    <property type="entry name" value="ALKBH4"/>
</dbReference>
<organism evidence="3">
    <name type="scientific">Hirondellea gigas</name>
    <dbReference type="NCBI Taxonomy" id="1518452"/>
    <lineage>
        <taxon>Eukaryota</taxon>
        <taxon>Metazoa</taxon>
        <taxon>Ecdysozoa</taxon>
        <taxon>Arthropoda</taxon>
        <taxon>Crustacea</taxon>
        <taxon>Multicrustacea</taxon>
        <taxon>Malacostraca</taxon>
        <taxon>Eumalacostraca</taxon>
        <taxon>Peracarida</taxon>
        <taxon>Amphipoda</taxon>
        <taxon>Amphilochidea</taxon>
        <taxon>Lysianassida</taxon>
        <taxon>Lysianassidira</taxon>
        <taxon>Lysianassoidea</taxon>
        <taxon>Lysianassidae</taxon>
        <taxon>Hirondellea</taxon>
    </lineage>
</organism>
<dbReference type="SUPFAM" id="SSF51197">
    <property type="entry name" value="Clavaminate synthase-like"/>
    <property type="match status" value="1"/>
</dbReference>
<evidence type="ECO:0000256" key="1">
    <source>
        <dbReference type="ARBA" id="ARBA00001954"/>
    </source>
</evidence>
<comment type="cofactor">
    <cofactor evidence="1">
        <name>Fe(2+)</name>
        <dbReference type="ChEBI" id="CHEBI:29033"/>
    </cofactor>
</comment>
<protein>
    <submittedName>
        <fullName evidence="3">Alpha-ketoglutarate-dependent dioxygenase alkB homolog 4-like</fullName>
    </submittedName>
</protein>
<dbReference type="PANTHER" id="PTHR12463:SF0">
    <property type="entry name" value="ALPHA-KETOGLUTARATE-DEPENDENT DIOXYGENASE ALKB HOMOLOG 4"/>
    <property type="match status" value="1"/>
</dbReference>
<dbReference type="GO" id="GO:0032451">
    <property type="term" value="F:demethylase activity"/>
    <property type="evidence" value="ECO:0007669"/>
    <property type="project" value="TreeGrafter"/>
</dbReference>
<accession>A0A2P2IAF8</accession>
<sequence length="285" mass="32572">MFHNRPCGCKGKRTCLKCEEEYGAWNTFKGFTEEDKAKSVVYCPLCELAWSGWSHDSWKQHPNHDGKPLRVAGVKVLLDFVSETEESTLLEQLDRVPWDTSQSGRLKQNYGPKCNFKKRKVKLDGFTGYPQFTKKIQDRFNSVTLLEGFETVEQCSLDYTPSRGASIDPHIDDCWIWGERIPTLSLMSDSVLTLTTYTGSCDRYNLKDVQSYPSVVDHNGHPRTIEQLQEFYENINGDTNDIKSSTTNNTNDSDLNFSETGEGKQDSSDEMSHNECIKKKIFQSE</sequence>
<keyword evidence="3" id="KW-0560">Oxidoreductase</keyword>
<proteinExistence type="evidence at transcript level"/>
<feature type="compositionally biased region" description="Basic and acidic residues" evidence="2">
    <location>
        <begin position="261"/>
        <end position="276"/>
    </location>
</feature>
<evidence type="ECO:0000313" key="3">
    <source>
        <dbReference type="EMBL" id="LAB71004.1"/>
    </source>
</evidence>
<dbReference type="InterPro" id="IPR037151">
    <property type="entry name" value="AlkB-like_sf"/>
</dbReference>